<evidence type="ECO:0000256" key="1">
    <source>
        <dbReference type="ARBA" id="ARBA00006739"/>
    </source>
</evidence>
<dbReference type="InterPro" id="IPR029044">
    <property type="entry name" value="Nucleotide-diphossugar_trans"/>
</dbReference>
<dbReference type="GO" id="GO:0016758">
    <property type="term" value="F:hexosyltransferase activity"/>
    <property type="evidence" value="ECO:0007669"/>
    <property type="project" value="UniProtKB-ARBA"/>
</dbReference>
<dbReference type="Proteomes" id="UP000272528">
    <property type="component" value="Chromosome"/>
</dbReference>
<dbReference type="InterPro" id="IPR001173">
    <property type="entry name" value="Glyco_trans_2-like"/>
</dbReference>
<sequence length="238" mass="26860">MLPKVSIIIPFYNDPYVDQAIVSALYQTYPNIEILVIDDGSTKHQDVIAPYRSRIIYLGKANGGTGSALNYGIAMATGKYVAWLSSDDRFLPDKIERQVAYMERTGARICHTDYHVMNENGTITEYAAAIKFPSAKAFINGIRHGCPVNGCTIMMTKELFQDIGGFNESLPYTHDYDLWIRVLLSRVDFHYLNEVLTVYRRHQQMGTVRNFNTVMKEANMVNATYAVLLDSLLAQLPG</sequence>
<dbReference type="EMBL" id="CP034437">
    <property type="protein sequence ID" value="AZN42760.1"/>
    <property type="molecule type" value="Genomic_DNA"/>
</dbReference>
<dbReference type="PANTHER" id="PTHR22916">
    <property type="entry name" value="GLYCOSYLTRANSFERASE"/>
    <property type="match status" value="1"/>
</dbReference>
<evidence type="ECO:0000259" key="2">
    <source>
        <dbReference type="Pfam" id="PF00535"/>
    </source>
</evidence>
<organism evidence="3 4">
    <name type="scientific">Paenibacillus albus</name>
    <dbReference type="NCBI Taxonomy" id="2495582"/>
    <lineage>
        <taxon>Bacteria</taxon>
        <taxon>Bacillati</taxon>
        <taxon>Bacillota</taxon>
        <taxon>Bacilli</taxon>
        <taxon>Bacillales</taxon>
        <taxon>Paenibacillaceae</taxon>
        <taxon>Paenibacillus</taxon>
    </lineage>
</organism>
<accession>A0A3S9AAN3</accession>
<comment type="similarity">
    <text evidence="1">Belongs to the glycosyltransferase 2 family.</text>
</comment>
<dbReference type="SUPFAM" id="SSF53448">
    <property type="entry name" value="Nucleotide-diphospho-sugar transferases"/>
    <property type="match status" value="1"/>
</dbReference>
<keyword evidence="4" id="KW-1185">Reference proteome</keyword>
<dbReference type="PANTHER" id="PTHR22916:SF3">
    <property type="entry name" value="UDP-GLCNAC:BETAGAL BETA-1,3-N-ACETYLGLUCOSAMINYLTRANSFERASE-LIKE PROTEIN 1"/>
    <property type="match status" value="1"/>
</dbReference>
<name>A0A3S9AAN3_9BACL</name>
<dbReference type="Gene3D" id="3.90.550.10">
    <property type="entry name" value="Spore Coat Polysaccharide Biosynthesis Protein SpsA, Chain A"/>
    <property type="match status" value="1"/>
</dbReference>
<dbReference type="RefSeq" id="WP_126018749.1">
    <property type="nucleotide sequence ID" value="NZ_CP034437.1"/>
</dbReference>
<dbReference type="AlphaFoldDB" id="A0A3S9AAN3"/>
<evidence type="ECO:0000313" key="3">
    <source>
        <dbReference type="EMBL" id="AZN42760.1"/>
    </source>
</evidence>
<dbReference type="KEGG" id="palb:EJC50_26020"/>
<keyword evidence="3" id="KW-0808">Transferase</keyword>
<protein>
    <submittedName>
        <fullName evidence="3">Glycosyltransferase</fullName>
    </submittedName>
</protein>
<reference evidence="4" key="1">
    <citation type="submission" date="2018-12" db="EMBL/GenBank/DDBJ databases">
        <title>Genome sequence of Peanibacillus sp.</title>
        <authorList>
            <person name="Subramani G."/>
            <person name="Srinivasan S."/>
            <person name="Kim M.K."/>
        </authorList>
    </citation>
    <scope>NUCLEOTIDE SEQUENCE [LARGE SCALE GENOMIC DNA]</scope>
    <source>
        <strain evidence="4">18JY67-1</strain>
    </source>
</reference>
<proteinExistence type="inferred from homology"/>
<feature type="domain" description="Glycosyltransferase 2-like" evidence="2">
    <location>
        <begin position="6"/>
        <end position="127"/>
    </location>
</feature>
<evidence type="ECO:0000313" key="4">
    <source>
        <dbReference type="Proteomes" id="UP000272528"/>
    </source>
</evidence>
<dbReference type="Pfam" id="PF00535">
    <property type="entry name" value="Glycos_transf_2"/>
    <property type="match status" value="1"/>
</dbReference>
<gene>
    <name evidence="3" type="ORF">EJC50_26020</name>
</gene>
<dbReference type="OrthoDB" id="9785185at2"/>